<name>A0A2Z4Y0V7_9GAMM</name>
<accession>A0A2Z4Y0V7</accession>
<sequence length="86" mass="9838">MAPHTLKTLNHRSKKSGVKNFSAAILFNKSKDKLFGTGVSKDNQNIHNYIKELLFDLKHCRNNAEINNLKIEINEAYKHSDSKLDV</sequence>
<dbReference type="Proteomes" id="UP000251120">
    <property type="component" value="Chromosome"/>
</dbReference>
<keyword evidence="4" id="KW-1185">Reference proteome</keyword>
<dbReference type="AlphaFoldDB" id="A0A2Z4Y0V7"/>
<dbReference type="KEGG" id="fad:CDH04_09255"/>
<organism evidence="1 3">
    <name type="scientific">Francisella adeliensis</name>
    <dbReference type="NCBI Taxonomy" id="2007306"/>
    <lineage>
        <taxon>Bacteria</taxon>
        <taxon>Pseudomonadati</taxon>
        <taxon>Pseudomonadota</taxon>
        <taxon>Gammaproteobacteria</taxon>
        <taxon>Thiotrichales</taxon>
        <taxon>Francisellaceae</taxon>
        <taxon>Francisella</taxon>
    </lineage>
</organism>
<reference evidence="1 3" key="1">
    <citation type="submission" date="2017-06" db="EMBL/GenBank/DDBJ databases">
        <title>Complete genome of Francisella adeliensis.</title>
        <authorList>
            <person name="Vallesi A."/>
            <person name="Sjodin A."/>
        </authorList>
    </citation>
    <scope>NUCLEOTIDE SEQUENCE [LARGE SCALE GENOMIC DNA]</scope>
    <source>
        <strain evidence="1 3">FDC440</strain>
    </source>
</reference>
<dbReference type="EMBL" id="CP021781">
    <property type="protein sequence ID" value="AXA34569.1"/>
    <property type="molecule type" value="Genomic_DNA"/>
</dbReference>
<evidence type="ECO:0000313" key="4">
    <source>
        <dbReference type="Proteomes" id="UP000681131"/>
    </source>
</evidence>
<protein>
    <submittedName>
        <fullName evidence="1">Uncharacterized protein</fullName>
    </submittedName>
</protein>
<reference evidence="2 4" key="2">
    <citation type="submission" date="2019-08" db="EMBL/GenBank/DDBJ databases">
        <title>Complete genome sequences of Francisella adeliensis (FSC1325 and FSC1326).</title>
        <authorList>
            <person name="Ohrman C."/>
            <person name="Uneklint I."/>
            <person name="Vallesi A."/>
            <person name="Karlsson L."/>
            <person name="Sjodin A."/>
        </authorList>
    </citation>
    <scope>NUCLEOTIDE SEQUENCE [LARGE SCALE GENOMIC DNA]</scope>
    <source>
        <strain evidence="2 4">FSC1325</strain>
    </source>
</reference>
<proteinExistence type="predicted"/>
<evidence type="ECO:0000313" key="3">
    <source>
        <dbReference type="Proteomes" id="UP000251120"/>
    </source>
</evidence>
<gene>
    <name evidence="1" type="ORF">CDH04_09255</name>
    <name evidence="2" type="ORF">FZC43_09270</name>
</gene>
<dbReference type="RefSeq" id="WP_112870745.1">
    <property type="nucleotide sequence ID" value="NZ_CP021781.1"/>
</dbReference>
<evidence type="ECO:0000313" key="1">
    <source>
        <dbReference type="EMBL" id="AXA34569.1"/>
    </source>
</evidence>
<dbReference type="Proteomes" id="UP000681131">
    <property type="component" value="Chromosome"/>
</dbReference>
<evidence type="ECO:0000313" key="2">
    <source>
        <dbReference type="EMBL" id="QIW12815.1"/>
    </source>
</evidence>
<dbReference type="EMBL" id="CP043424">
    <property type="protein sequence ID" value="QIW12815.1"/>
    <property type="molecule type" value="Genomic_DNA"/>
</dbReference>